<comment type="caution">
    <text evidence="3">The sequence shown here is derived from an EMBL/GenBank/DDBJ whole genome shotgun (WGS) entry which is preliminary data.</text>
</comment>
<evidence type="ECO:0000313" key="4">
    <source>
        <dbReference type="Proteomes" id="UP000566819"/>
    </source>
</evidence>
<dbReference type="PANTHER" id="PTHR24148:SF64">
    <property type="entry name" value="HETEROKARYON INCOMPATIBILITY DOMAIN-CONTAINING PROTEIN"/>
    <property type="match status" value="1"/>
</dbReference>
<sequence>MELYQYFALHPRHHDKTDGTSIAADHSRIRIIRLLPGLSDAQLHCIIEHIELRDDEKRQKGRHLDNGGVRFDALSYAWGNATVSPEQLICEDTVGFIDKSWPCNCDIPRGKGFLQIGVNLAQALRALRDKKHPRNLWVDAVCIDQSYDPEKLQQIQIMGRLYSQASVVRAWLGPEHDAKLVFDYMRHAGNTFSRPNKELVLEVMRDKLDPEVALASDVICQSGSLELSWDALSQAVSNVRLDEILRERQGMPLAFSDMEHVLTTIEALRSNMDSQLRNPVEGMMVFRHSKCFDDRDRVLALIGYFSHLWASPEHIKPQIDDAGSVSNSLHSAYTFLSRWQLKFQIQRLDDTSTDSTPAILDLFSIACVTRSFSGEHVVLDLPSWVPDWRFTEFEYDQYSWSTRLEARYGASLQLFSNGERRVKWPVIKDPDHQGHLNTPVQLIDYIDTVILLRPTSSTKDSQNKPNNDDDNNNNGVFQSIKSFQTVCSFLHKEAYHTDQVCRSCRIFRIPVRQRTRNIDVVDLLTAHLYRIHAEFRGLNVKEDQPRQVLTYLQNPWSESEALDPRQKRIAQFLRGRCMFVSRGGHAGVANLRVRPGDRLVSITRGEPDFVLRFNVQNCSETGLQVAELISDTSTLNIVDPDSPCTIVCLA</sequence>
<dbReference type="AlphaFoldDB" id="A0A8H4RR48"/>
<dbReference type="Proteomes" id="UP000566819">
    <property type="component" value="Unassembled WGS sequence"/>
</dbReference>
<dbReference type="InterPro" id="IPR010730">
    <property type="entry name" value="HET"/>
</dbReference>
<keyword evidence="4" id="KW-1185">Reference proteome</keyword>
<name>A0A8H4RR48_9HELO</name>
<gene>
    <name evidence="3" type="ORF">G7Y89_g4240</name>
</gene>
<dbReference type="InterPro" id="IPR052895">
    <property type="entry name" value="HetReg/Transcr_Mod"/>
</dbReference>
<proteinExistence type="predicted"/>
<accession>A0A8H4RR48</accession>
<reference evidence="3 4" key="1">
    <citation type="submission" date="2020-03" db="EMBL/GenBank/DDBJ databases">
        <title>Draft Genome Sequence of Cudoniella acicularis.</title>
        <authorList>
            <person name="Buettner E."/>
            <person name="Kellner H."/>
        </authorList>
    </citation>
    <scope>NUCLEOTIDE SEQUENCE [LARGE SCALE GENOMIC DNA]</scope>
    <source>
        <strain evidence="3 4">DSM 108380</strain>
    </source>
</reference>
<dbReference type="EMBL" id="JAAMPI010000226">
    <property type="protein sequence ID" value="KAF4633871.1"/>
    <property type="molecule type" value="Genomic_DNA"/>
</dbReference>
<dbReference type="PANTHER" id="PTHR24148">
    <property type="entry name" value="ANKYRIN REPEAT DOMAIN-CONTAINING PROTEIN 39 HOMOLOG-RELATED"/>
    <property type="match status" value="1"/>
</dbReference>
<evidence type="ECO:0000313" key="3">
    <source>
        <dbReference type="EMBL" id="KAF4633871.1"/>
    </source>
</evidence>
<evidence type="ECO:0000259" key="2">
    <source>
        <dbReference type="Pfam" id="PF06985"/>
    </source>
</evidence>
<feature type="compositionally biased region" description="Polar residues" evidence="1">
    <location>
        <begin position="456"/>
        <end position="465"/>
    </location>
</feature>
<evidence type="ECO:0000256" key="1">
    <source>
        <dbReference type="SAM" id="MobiDB-lite"/>
    </source>
</evidence>
<organism evidence="3 4">
    <name type="scientific">Cudoniella acicularis</name>
    <dbReference type="NCBI Taxonomy" id="354080"/>
    <lineage>
        <taxon>Eukaryota</taxon>
        <taxon>Fungi</taxon>
        <taxon>Dikarya</taxon>
        <taxon>Ascomycota</taxon>
        <taxon>Pezizomycotina</taxon>
        <taxon>Leotiomycetes</taxon>
        <taxon>Helotiales</taxon>
        <taxon>Tricladiaceae</taxon>
        <taxon>Cudoniella</taxon>
    </lineage>
</organism>
<dbReference type="OrthoDB" id="2157530at2759"/>
<protein>
    <recommendedName>
        <fullName evidence="2">Heterokaryon incompatibility domain-containing protein</fullName>
    </recommendedName>
</protein>
<feature type="region of interest" description="Disordered" evidence="1">
    <location>
        <begin position="456"/>
        <end position="475"/>
    </location>
</feature>
<dbReference type="Pfam" id="PF06985">
    <property type="entry name" value="HET"/>
    <property type="match status" value="1"/>
</dbReference>
<feature type="domain" description="Heterokaryon incompatibility" evidence="2">
    <location>
        <begin position="71"/>
        <end position="186"/>
    </location>
</feature>